<feature type="non-terminal residue" evidence="1">
    <location>
        <position position="1"/>
    </location>
</feature>
<dbReference type="AlphaFoldDB" id="A0A848MZJ9"/>
<protein>
    <submittedName>
        <fullName evidence="1">Triacylglycerol lipase</fullName>
    </submittedName>
</protein>
<name>A0A848MZJ9_ENTMU</name>
<proteinExistence type="predicted"/>
<dbReference type="Proteomes" id="UP000557857">
    <property type="component" value="Unassembled WGS sequence"/>
</dbReference>
<dbReference type="EMBL" id="JABCAG010000051">
    <property type="protein sequence ID" value="NMP59418.1"/>
    <property type="molecule type" value="Genomic_DNA"/>
</dbReference>
<accession>A0A848MZJ9</accession>
<organism evidence="1 2">
    <name type="scientific">Enterococcus mundtii</name>
    <dbReference type="NCBI Taxonomy" id="53346"/>
    <lineage>
        <taxon>Bacteria</taxon>
        <taxon>Bacillati</taxon>
        <taxon>Bacillota</taxon>
        <taxon>Bacilli</taxon>
        <taxon>Lactobacillales</taxon>
        <taxon>Enterococcaceae</taxon>
        <taxon>Enterococcus</taxon>
    </lineage>
</organism>
<comment type="caution">
    <text evidence="1">The sequence shown here is derived from an EMBL/GenBank/DDBJ whole genome shotgun (WGS) entry which is preliminary data.</text>
</comment>
<gene>
    <name evidence="1" type="ORF">HI921_13265</name>
</gene>
<evidence type="ECO:0000313" key="1">
    <source>
        <dbReference type="EMBL" id="NMP59418.1"/>
    </source>
</evidence>
<evidence type="ECO:0000313" key="2">
    <source>
        <dbReference type="Proteomes" id="UP000557857"/>
    </source>
</evidence>
<reference evidence="1 2" key="1">
    <citation type="submission" date="2020-04" db="EMBL/GenBank/DDBJ databases">
        <authorList>
            <person name="Abaymova A."/>
            <person name="Teymurazov M."/>
            <person name="Tazyna O."/>
            <person name="Chatushin Y."/>
            <person name="Svetoch E."/>
            <person name="Pereligyn V."/>
            <person name="Pohylenko V."/>
            <person name="Platonov M."/>
            <person name="Kartsev N."/>
            <person name="Skryabin Y."/>
            <person name="Sizova A."/>
            <person name="Solomentsev V."/>
            <person name="Kislichkina A."/>
            <person name="Bogun A."/>
        </authorList>
    </citation>
    <scope>NUCLEOTIDE SEQUENCE [LARGE SCALE GENOMIC DNA]</scope>
    <source>
        <strain evidence="2">SCPM-O-B-8398 (E28)</strain>
    </source>
</reference>
<sequence length="72" mass="8471">PHLTYNEVIETLAEVNCTKWEIVDEPTQEFRDKIRQIDQMSEQFQTLADEITRKINEMVTSDKELANQLFGV</sequence>